<dbReference type="Pfam" id="PF02018">
    <property type="entry name" value="CBM_4_9"/>
    <property type="match status" value="1"/>
</dbReference>
<evidence type="ECO:0000256" key="1">
    <source>
        <dbReference type="ARBA" id="ARBA00022801"/>
    </source>
</evidence>
<gene>
    <name evidence="3" type="ORF">COT99_04415</name>
</gene>
<dbReference type="InterPro" id="IPR008979">
    <property type="entry name" value="Galactose-bd-like_sf"/>
</dbReference>
<dbReference type="InterPro" id="IPR003305">
    <property type="entry name" value="CenC_carb-bd"/>
</dbReference>
<evidence type="ECO:0000259" key="2">
    <source>
        <dbReference type="Pfam" id="PF02018"/>
    </source>
</evidence>
<dbReference type="GO" id="GO:0016798">
    <property type="term" value="F:hydrolase activity, acting on glycosyl bonds"/>
    <property type="evidence" value="ECO:0007669"/>
    <property type="project" value="InterPro"/>
</dbReference>
<accession>A0A2H0V0Y9</accession>
<proteinExistence type="predicted"/>
<dbReference type="Gene3D" id="2.60.120.260">
    <property type="entry name" value="Galactose-binding domain-like"/>
    <property type="match status" value="3"/>
</dbReference>
<name>A0A2H0V0Y9_9BACT</name>
<protein>
    <recommendedName>
        <fullName evidence="2">CBM-cenC domain-containing protein</fullName>
    </recommendedName>
</protein>
<sequence length="3084" mass="337244">MRNSGKFKKIMVKAVLFCLIFVGFFLFSKNEASAAIPGLSECPTLPDLSVTGAYQQRLFAEAAGVGVGELRDALSGAMAIDTSDALVQKINKAMKEQGCKDYQFMQGVEMKKSLGSKLFQTTLSNVLNTLAFDAANWIASGGQGQESAFERRSFGQIALDAVDSAAGEFLYQWGTEGPLGVNLCQPSLGVDLEIGLGLRQYQRPKPACTFSQMRDNWEEELNRPDFLGRFQDYFNPTSNDLGIALSAHTMNLERLAFEKESQVEEAKNYTGGIKPISEMISGLKKTPSQFLYDAQKAQLIENLGDNIGKYTGDALIDALNIFINQLAIQLINRFLQEGLFGGGDSGGGSSGLGALYQPEADVTAESGGVQAAKDRFRKITQPRFNVRGDYNILAELSMCPDPNNVGPTNCVITDNFRQAVQERKTVGQAMTEGMLNAAGAFGFSARNQEPRYQDENYPYRSLIILRKFRILPVGWEVAANYINEHAGDAGVLGKAQLTLKDLVDCFDPCDQYTGFGDGNNNNGNCTAPAPDPNSWCRKLVDPDWVLKAPLNYCARQGYGETLLSAGAGSIQRSGNYCADEQACIKENSDGSCEVYGYCTEERRNWNFGAGSCNPLYNTCQTFYGQEGKSISYLKNTLAWCDSSGAGCRWYSTKYNYGSEGNARWDESEKIYFNRNAEQCDAADEGCREFIRAKAGLGTNLIPYSSFEQWTPHSADPNTIATFEGWSHDSNVETRAVNEGIFGNYAIKVKEKDDDKISYLETNYIVKDKNNVTLYGGHRYILSGYINPNIARGTVYLTAGNHGVSGGFIKNTTALTPDGNNVWQRVYAVFDAPADISGVQVRMILDNVKSGDTVMIDAIQLEEVINEDSPSSYKDYRETNLAYEKELPDYLANGKYYDNNGDIATPSPLPDDGIQGFCYEKIGNSYQSRDSAPAECFNYARRCTESEAGCELYTRVWDGFAVPAKVSRNDYCPAECNGYDLYIQQETTFESPQEQYFIPATARTCGAQADGCDQFTNLDEVEKGGEGIEYYSRLRQCTIGNTNATFYTWEGSEDAGYQLRSFTLQYAGGGTIVTTDDNVDRPNVAGGSINNAGNQIINSEVVCSEVIFNASIRHPAYNPDCRQFYSRAGVITYALFSRTISYDTNCHPYRRTEVNVDYNITQADCTGVDKTDRHWDSGLGVCYLCKNNGQWNNDQQACVYMAIPQQGQMCNAAEAGCRKYVGNFGNNIRNIITDDFNSRAVEGWQAGTDSKVESSNTSLMTNGYSLKVFRGNGQPVEAFKNITYDIIPGRTYILEFLAKSDANHILAIDLQLSQGSAEKRTANIAPDVSVSNEWNSYKYRFTGASLEAQEDTINLRFSSANTESIFYFDYIILREISDNYYSIKYSWNTPRACDQDWEGNSAIHYMSGCYEYSDRDNRSHYLKSFSGICTESAVGCELMIDTQNYTNPDSAVFAGTCRLDNTCLIAGGCSCKIFGERELCLAQNGKQECEFDGAEGLTEPQLRDKYIINAAKVSSDKFVYLAYDSGKSCASGSKGCQRLGLPKEYNNKVISYDDVYLKNNPDKYETTLCRASEIGCEEFRGDSNSLYYFKDPGEQVCEYRDGYFGYDWYKKRVKRCDLHGNNAAADSSAPNGEIYHSSAAIEGGADNICFSNDNCGYYAAASSFCATDAGCAQYGGDFSCIDNKCQKQVECITDTWDEYCPVDKQDASRNGTDLGARAPKTIGYGGSGNRIIQPSYAVALDGKPVKVNWAGLCPSHQSGCTEIIDPMSEPSVNLADIRSEVINQNQEVKLDLNTAYVGSAGINIEGNNKAGFAYLNADNQLIAGTPPNAQNNWLIFSADQNIITLKPTGNHNYFKEAIVNYHIAGNLDRTACGGVPSFNEGCVVFNERSVTGRNSDGTINYNKLAYNAGILTANPFAASTQSLQTCSGGVGCDSNIVLKVSPDRVCDEWLACRSKVLLSGDDGQDELACYNIGVCDGLDENNQCRSWVLAGKNNQTIEAVGNNINYDLDKDNIANMTGYAKVGFYSSAGVNSAATTEGYIPLGEMDQAGDLAIVPNGSFEMRTAQGSPLGWNNGTVNRTGDFLSTGWDDNISKVISNAADAEVLKIDYSGIDGRSFVQLGSSFAVQSEEIEAIQGVDYILTLLVNSANLAQGAMRVKIIGGNGDDIIDNTNSSIDNPVIIEHQHRQGNLWQLKLGKFKVAGGRNSIIIQLYAQGELAGGQSIGGFYFDNIQIRPALEVRDITPANVNDSNFWLTPQSCRLYPGSDALSCDYIDDSGVRQKGWYGYCLENDRGRAVGAYGDPNACLMWWPVDRVKGDGVDEGVGYIDRYPLYYCLDMMVVEKRKIYHAYTSGENNCRHWDQCLDDGVNNGRSEYCGVHFSPSASTKQAGCPLGYHNLGYRSTGVASWGGLFGNDESCDYACYPDEEDYMFTDEKGDKWYVYDGVLFDGKVRLGSHLASDHTGGAAVSGGNWFKIKDELMSVCTKVVQVVSPVGSNKFWAGRVYNGSDYKISVLKYTYNNDYAPFGGAVPPAPSSNPSLWDSSTKAGLQPLSIEQSRSIVRAGSPYYYGLGNKTGSAGRKWTDQIGRCRLDNSICIIGAQTCSDGSTCVQADNTSGVEQGSQLLRRIFARSYGGWEAIYNRTGGATCDAQFQCAYGGATCTTENNNCATGNNLSLTCVDSVYQCLGGVQNGKNCNTSDTETCTEAVKITDCAAAAGAAEKTCASRTSKSGAFCRNDTAKTVVDNLQTIAEDCWGFNSASVCTPVSAEFESESRCVGGTLDGMGCENPSDCANYNGSVCQLTKVCSFNSVNSNAPCSTPADCQRSDNPCLPIAEGICSDNSSIKCYYNSQCSPDASYVRSSDSSLSWNIPTARCWNNSSSTVLPSRPGYNSETGQCLRGTTAGDCTAGCVASGEAGQFCDYCGVPPQVLNIKVDGKNNNIEITGSDFVNLTFTTDVDEQQEPMIAYFVNWGDDETTSVAGVEMRDRPLEEKPHSLYHLYDYWDLKRKSAISGSGITCENSCPAIYCATFRGSYCRVQPKVWIKDNWGWYSFASGYYNAVQQNVAPTGDQMPEFKNAAGGDAWIVVKER</sequence>
<comment type="caution">
    <text evidence="3">The sequence shown here is derived from an EMBL/GenBank/DDBJ whole genome shotgun (WGS) entry which is preliminary data.</text>
</comment>
<evidence type="ECO:0000313" key="3">
    <source>
        <dbReference type="EMBL" id="PIR92761.1"/>
    </source>
</evidence>
<organism evidence="3 4">
    <name type="scientific">Candidatus Falkowbacteria bacterium CG10_big_fil_rev_8_21_14_0_10_43_10</name>
    <dbReference type="NCBI Taxonomy" id="1974567"/>
    <lineage>
        <taxon>Bacteria</taxon>
        <taxon>Candidatus Falkowiibacteriota</taxon>
    </lineage>
</organism>
<evidence type="ECO:0000313" key="4">
    <source>
        <dbReference type="Proteomes" id="UP000228626"/>
    </source>
</evidence>
<feature type="domain" description="CBM-cenC" evidence="2">
    <location>
        <begin position="1230"/>
        <end position="1343"/>
    </location>
</feature>
<keyword evidence="1" id="KW-0378">Hydrolase</keyword>
<dbReference type="SUPFAM" id="SSF49785">
    <property type="entry name" value="Galactose-binding domain-like"/>
    <property type="match status" value="1"/>
</dbReference>
<dbReference type="Proteomes" id="UP000228626">
    <property type="component" value="Unassembled WGS sequence"/>
</dbReference>
<reference evidence="4" key="1">
    <citation type="submission" date="2017-09" db="EMBL/GenBank/DDBJ databases">
        <title>Depth-based differentiation of microbial function through sediment-hosted aquifers and enrichment of novel symbionts in the deep terrestrial subsurface.</title>
        <authorList>
            <person name="Probst A.J."/>
            <person name="Ladd B."/>
            <person name="Jarett J.K."/>
            <person name="Geller-Mcgrath D.E."/>
            <person name="Sieber C.M.K."/>
            <person name="Emerson J.B."/>
            <person name="Anantharaman K."/>
            <person name="Thomas B.C."/>
            <person name="Malmstrom R."/>
            <person name="Stieglmeier M."/>
            <person name="Klingl A."/>
            <person name="Woyke T."/>
            <person name="Ryan C.M."/>
            <person name="Banfield J.F."/>
        </authorList>
    </citation>
    <scope>NUCLEOTIDE SEQUENCE [LARGE SCALE GENOMIC DNA]</scope>
</reference>
<dbReference type="EMBL" id="PFAR01000054">
    <property type="protein sequence ID" value="PIR92761.1"/>
    <property type="molecule type" value="Genomic_DNA"/>
</dbReference>